<dbReference type="InterPro" id="IPR035892">
    <property type="entry name" value="C2_domain_sf"/>
</dbReference>
<organism evidence="13 14">
    <name type="scientific">Tieghemostelium lacteum</name>
    <name type="common">Slime mold</name>
    <name type="synonym">Dictyostelium lacteum</name>
    <dbReference type="NCBI Taxonomy" id="361077"/>
    <lineage>
        <taxon>Eukaryota</taxon>
        <taxon>Amoebozoa</taxon>
        <taxon>Evosea</taxon>
        <taxon>Eumycetozoa</taxon>
        <taxon>Dictyostelia</taxon>
        <taxon>Dictyosteliales</taxon>
        <taxon>Raperosteliaceae</taxon>
        <taxon>Tieghemostelium</taxon>
    </lineage>
</organism>
<dbReference type="InterPro" id="IPR000341">
    <property type="entry name" value="PI3K_Ras-bd_dom"/>
</dbReference>
<evidence type="ECO:0000256" key="5">
    <source>
        <dbReference type="ARBA" id="ARBA00022777"/>
    </source>
</evidence>
<feature type="region of interest" description="Disordered" evidence="8">
    <location>
        <begin position="70"/>
        <end position="259"/>
    </location>
</feature>
<dbReference type="EMBL" id="LODT01000037">
    <property type="protein sequence ID" value="KYQ90057.1"/>
    <property type="molecule type" value="Genomic_DNA"/>
</dbReference>
<dbReference type="Gene3D" id="1.10.1070.11">
    <property type="entry name" value="Phosphatidylinositol 3-/4-kinase, catalytic domain"/>
    <property type="match status" value="1"/>
</dbReference>
<dbReference type="PROSITE" id="PS51547">
    <property type="entry name" value="C2_PI3K"/>
    <property type="match status" value="1"/>
</dbReference>
<dbReference type="FunCoup" id="A0A151Z7Y5">
    <property type="interactions" value="49"/>
</dbReference>
<dbReference type="Pfam" id="PF00613">
    <property type="entry name" value="PI3Ka"/>
    <property type="match status" value="1"/>
</dbReference>
<dbReference type="GO" id="GO:0016303">
    <property type="term" value="F:1-phosphatidylinositol-3-kinase activity"/>
    <property type="evidence" value="ECO:0007669"/>
    <property type="project" value="UniProtKB-EC"/>
</dbReference>
<evidence type="ECO:0000259" key="9">
    <source>
        <dbReference type="PROSITE" id="PS50290"/>
    </source>
</evidence>
<evidence type="ECO:0000313" key="14">
    <source>
        <dbReference type="Proteomes" id="UP000076078"/>
    </source>
</evidence>
<dbReference type="InterPro" id="IPR036940">
    <property type="entry name" value="PI3/4_kinase_cat_sf"/>
</dbReference>
<name>A0A151Z7Y5_TIELA</name>
<dbReference type="InterPro" id="IPR000403">
    <property type="entry name" value="PI3/4_kinase_cat_dom"/>
</dbReference>
<dbReference type="InterPro" id="IPR011009">
    <property type="entry name" value="Kinase-like_dom_sf"/>
</dbReference>
<dbReference type="Gene3D" id="3.30.1010.10">
    <property type="entry name" value="Phosphatidylinositol 3-kinase Catalytic Subunit, Chain A, domain 4"/>
    <property type="match status" value="1"/>
</dbReference>
<feature type="compositionally biased region" description="Polar residues" evidence="8">
    <location>
        <begin position="1"/>
        <end position="19"/>
    </location>
</feature>
<keyword evidence="14" id="KW-1185">Reference proteome</keyword>
<dbReference type="GO" id="GO:0035005">
    <property type="term" value="F:1-phosphatidylinositol-4-phosphate 3-kinase activity"/>
    <property type="evidence" value="ECO:0007669"/>
    <property type="project" value="TreeGrafter"/>
</dbReference>
<dbReference type="GO" id="GO:0005524">
    <property type="term" value="F:ATP binding"/>
    <property type="evidence" value="ECO:0007669"/>
    <property type="project" value="UniProtKB-KW"/>
</dbReference>
<dbReference type="InterPro" id="IPR035448">
    <property type="entry name" value="PI3Kc"/>
</dbReference>
<dbReference type="OrthoDB" id="67688at2759"/>
<dbReference type="Gene3D" id="1.25.40.70">
    <property type="entry name" value="Phosphatidylinositol 3-kinase, accessory domain (PIK)"/>
    <property type="match status" value="1"/>
</dbReference>
<dbReference type="InterPro" id="IPR016024">
    <property type="entry name" value="ARM-type_fold"/>
</dbReference>
<dbReference type="SUPFAM" id="SSF48371">
    <property type="entry name" value="ARM repeat"/>
    <property type="match status" value="1"/>
</dbReference>
<feature type="compositionally biased region" description="Polar residues" evidence="8">
    <location>
        <begin position="960"/>
        <end position="975"/>
    </location>
</feature>
<dbReference type="GO" id="GO:0032060">
    <property type="term" value="P:bleb assembly"/>
    <property type="evidence" value="ECO:0007669"/>
    <property type="project" value="UniProtKB-ARBA"/>
</dbReference>
<dbReference type="PROSITE" id="PS51545">
    <property type="entry name" value="PIK_HELICAL"/>
    <property type="match status" value="1"/>
</dbReference>
<evidence type="ECO:0000313" key="13">
    <source>
        <dbReference type="EMBL" id="KYQ90057.1"/>
    </source>
</evidence>
<keyword evidence="4" id="KW-0547">Nucleotide-binding</keyword>
<feature type="region of interest" description="Disordered" evidence="8">
    <location>
        <begin position="680"/>
        <end position="707"/>
    </location>
</feature>
<dbReference type="OMA" id="LMQACNI"/>
<feature type="compositionally biased region" description="Polar residues" evidence="8">
    <location>
        <begin position="92"/>
        <end position="108"/>
    </location>
</feature>
<evidence type="ECO:0000256" key="7">
    <source>
        <dbReference type="PROSITE-ProRule" id="PRU00880"/>
    </source>
</evidence>
<feature type="compositionally biased region" description="Low complexity" evidence="8">
    <location>
        <begin position="204"/>
        <end position="232"/>
    </location>
</feature>
<feature type="compositionally biased region" description="Polar residues" evidence="8">
    <location>
        <begin position="233"/>
        <end position="259"/>
    </location>
</feature>
<keyword evidence="3" id="KW-0808">Transferase</keyword>
<dbReference type="InterPro" id="IPR018936">
    <property type="entry name" value="PI3/4_kinase_CS"/>
</dbReference>
<dbReference type="InterPro" id="IPR015433">
    <property type="entry name" value="PI3/4_kinase"/>
</dbReference>
<dbReference type="GO" id="GO:0050920">
    <property type="term" value="P:regulation of chemotaxis"/>
    <property type="evidence" value="ECO:0007669"/>
    <property type="project" value="UniProtKB-ARBA"/>
</dbReference>
<reference evidence="13 14" key="1">
    <citation type="submission" date="2015-12" db="EMBL/GenBank/DDBJ databases">
        <title>Dictyostelia acquired genes for synthesis and detection of signals that induce cell-type specialization by lateral gene transfer from prokaryotes.</title>
        <authorList>
            <person name="Gloeckner G."/>
            <person name="Schaap P."/>
        </authorList>
    </citation>
    <scope>NUCLEOTIDE SEQUENCE [LARGE SCALE GENOMIC DNA]</scope>
    <source>
        <strain evidence="13 14">TK</strain>
    </source>
</reference>
<dbReference type="InterPro" id="IPR002420">
    <property type="entry name" value="PI3K-type_C2_dom"/>
</dbReference>
<dbReference type="GO" id="GO:0005886">
    <property type="term" value="C:plasma membrane"/>
    <property type="evidence" value="ECO:0007669"/>
    <property type="project" value="TreeGrafter"/>
</dbReference>
<feature type="region of interest" description="Disordered" evidence="8">
    <location>
        <begin position="1"/>
        <end position="31"/>
    </location>
</feature>
<dbReference type="SMART" id="SM00142">
    <property type="entry name" value="PI3K_C2"/>
    <property type="match status" value="1"/>
</dbReference>
<evidence type="ECO:0000256" key="6">
    <source>
        <dbReference type="ARBA" id="ARBA00022840"/>
    </source>
</evidence>
<dbReference type="Pfam" id="PF00794">
    <property type="entry name" value="PI3K_rbd"/>
    <property type="match status" value="1"/>
</dbReference>
<dbReference type="GO" id="GO:0009617">
    <property type="term" value="P:response to bacterium"/>
    <property type="evidence" value="ECO:0007669"/>
    <property type="project" value="UniProtKB-ARBA"/>
</dbReference>
<evidence type="ECO:0000259" key="11">
    <source>
        <dbReference type="PROSITE" id="PS51546"/>
    </source>
</evidence>
<dbReference type="GO" id="GO:0048015">
    <property type="term" value="P:phosphatidylinositol-mediated signaling"/>
    <property type="evidence" value="ECO:0007669"/>
    <property type="project" value="TreeGrafter"/>
</dbReference>
<dbReference type="GO" id="GO:0043491">
    <property type="term" value="P:phosphatidylinositol 3-kinase/protein kinase B signal transduction"/>
    <property type="evidence" value="ECO:0007669"/>
    <property type="project" value="TreeGrafter"/>
</dbReference>
<evidence type="ECO:0000256" key="2">
    <source>
        <dbReference type="ARBA" id="ARBA00012073"/>
    </source>
</evidence>
<dbReference type="GO" id="GO:0016477">
    <property type="term" value="P:cell migration"/>
    <property type="evidence" value="ECO:0007669"/>
    <property type="project" value="TreeGrafter"/>
</dbReference>
<feature type="domain" description="PI3K/PI4K catalytic" evidence="9">
    <location>
        <begin position="1215"/>
        <end position="1492"/>
    </location>
</feature>
<dbReference type="SUPFAM" id="SSF54236">
    <property type="entry name" value="Ubiquitin-like"/>
    <property type="match status" value="1"/>
</dbReference>
<feature type="domain" description="PI3K-RBD" evidence="11">
    <location>
        <begin position="509"/>
        <end position="627"/>
    </location>
</feature>
<dbReference type="Pfam" id="PF00454">
    <property type="entry name" value="PI3_PI4_kinase"/>
    <property type="match status" value="1"/>
</dbReference>
<dbReference type="SMART" id="SM00146">
    <property type="entry name" value="PI3Kc"/>
    <property type="match status" value="1"/>
</dbReference>
<evidence type="ECO:0000256" key="4">
    <source>
        <dbReference type="ARBA" id="ARBA00022741"/>
    </source>
</evidence>
<dbReference type="Gene3D" id="2.60.40.150">
    <property type="entry name" value="C2 domain"/>
    <property type="match status" value="1"/>
</dbReference>
<dbReference type="STRING" id="361077.A0A151Z7Y5"/>
<evidence type="ECO:0000259" key="12">
    <source>
        <dbReference type="PROSITE" id="PS51547"/>
    </source>
</evidence>
<proteinExistence type="inferred from homology"/>
<feature type="compositionally biased region" description="Polar residues" evidence="8">
    <location>
        <begin position="72"/>
        <end position="83"/>
    </location>
</feature>
<dbReference type="Pfam" id="PF00792">
    <property type="entry name" value="PI3K_C2"/>
    <property type="match status" value="1"/>
</dbReference>
<feature type="compositionally biased region" description="Polar residues" evidence="8">
    <location>
        <begin position="177"/>
        <end position="203"/>
    </location>
</feature>
<dbReference type="InterPro" id="IPR042236">
    <property type="entry name" value="PI3K_accessory_sf"/>
</dbReference>
<dbReference type="PROSITE" id="PS50290">
    <property type="entry name" value="PI3_4_KINASE_3"/>
    <property type="match status" value="1"/>
</dbReference>
<dbReference type="SUPFAM" id="SSF56112">
    <property type="entry name" value="Protein kinase-like (PK-like)"/>
    <property type="match status" value="1"/>
</dbReference>
<dbReference type="GO" id="GO:0031267">
    <property type="term" value="F:small GTPase binding"/>
    <property type="evidence" value="ECO:0007669"/>
    <property type="project" value="UniProtKB-ARBA"/>
</dbReference>
<dbReference type="InterPro" id="IPR029071">
    <property type="entry name" value="Ubiquitin-like_domsf"/>
</dbReference>
<keyword evidence="6" id="KW-0067">ATP-binding</keyword>
<dbReference type="PROSITE" id="PS51546">
    <property type="entry name" value="PI3K_RBD"/>
    <property type="match status" value="1"/>
</dbReference>
<dbReference type="PANTHER" id="PTHR10048">
    <property type="entry name" value="PHOSPHATIDYLINOSITOL KINASE"/>
    <property type="match status" value="1"/>
</dbReference>
<evidence type="ECO:0000256" key="3">
    <source>
        <dbReference type="ARBA" id="ARBA00022679"/>
    </source>
</evidence>
<evidence type="ECO:0000256" key="1">
    <source>
        <dbReference type="ARBA" id="ARBA00001498"/>
    </source>
</evidence>
<evidence type="ECO:0000256" key="8">
    <source>
        <dbReference type="SAM" id="MobiDB-lite"/>
    </source>
</evidence>
<dbReference type="SUPFAM" id="SSF49562">
    <property type="entry name" value="C2 domain (Calcium/lipid-binding domain, CaLB)"/>
    <property type="match status" value="1"/>
</dbReference>
<dbReference type="InParanoid" id="A0A151Z7Y5"/>
<feature type="compositionally biased region" description="Low complexity" evidence="8">
    <location>
        <begin position="109"/>
        <end position="130"/>
    </location>
</feature>
<dbReference type="CDD" id="cd08380">
    <property type="entry name" value="C2_PI3K_like"/>
    <property type="match status" value="1"/>
</dbReference>
<dbReference type="InterPro" id="IPR001263">
    <property type="entry name" value="PI3K_accessory_dom"/>
</dbReference>
<evidence type="ECO:0000259" key="10">
    <source>
        <dbReference type="PROSITE" id="PS51545"/>
    </source>
</evidence>
<dbReference type="PROSITE" id="PS00915">
    <property type="entry name" value="PI3_4_KINASE_1"/>
    <property type="match status" value="1"/>
</dbReference>
<dbReference type="Gene3D" id="3.10.20.770">
    <property type="match status" value="1"/>
</dbReference>
<dbReference type="GO" id="GO:0005942">
    <property type="term" value="C:phosphatidylinositol 3-kinase complex"/>
    <property type="evidence" value="ECO:0007669"/>
    <property type="project" value="TreeGrafter"/>
</dbReference>
<feature type="compositionally biased region" description="Low complexity" evidence="8">
    <location>
        <begin position="688"/>
        <end position="707"/>
    </location>
</feature>
<comment type="catalytic activity">
    <reaction evidence="1">
        <text>a 1,2-diacyl-sn-glycero-3-phospho-(1D-myo-inositol) + ATP = a 1,2-diacyl-sn-glycero-3-phospho-(1D-myo-inositol-3-phosphate) + ADP + H(+)</text>
        <dbReference type="Rhea" id="RHEA:12709"/>
        <dbReference type="ChEBI" id="CHEBI:15378"/>
        <dbReference type="ChEBI" id="CHEBI:30616"/>
        <dbReference type="ChEBI" id="CHEBI:57880"/>
        <dbReference type="ChEBI" id="CHEBI:58088"/>
        <dbReference type="ChEBI" id="CHEBI:456216"/>
        <dbReference type="EC" id="2.7.1.137"/>
    </reaction>
</comment>
<dbReference type="FunFam" id="3.30.1010.10:FF:000008">
    <property type="entry name" value="Phosphatidylinositol 4,5-bisphosphate 3-kinase catalytic subunit gamma"/>
    <property type="match status" value="1"/>
</dbReference>
<dbReference type="SMART" id="SM00144">
    <property type="entry name" value="PI3K_rbd"/>
    <property type="match status" value="1"/>
</dbReference>
<keyword evidence="5" id="KW-0418">Kinase</keyword>
<protein>
    <recommendedName>
        <fullName evidence="2">phosphatidylinositol 3-kinase</fullName>
        <ecNumber evidence="2">2.7.1.137</ecNumber>
    </recommendedName>
</protein>
<accession>A0A151Z7Y5</accession>
<comment type="caution">
    <text evidence="13">The sequence shown here is derived from an EMBL/GenBank/DDBJ whole genome shotgun (WGS) entry which is preliminary data.</text>
</comment>
<feature type="compositionally biased region" description="Low complexity" evidence="8">
    <location>
        <begin position="137"/>
        <end position="158"/>
    </location>
</feature>
<feature type="compositionally biased region" description="Low complexity" evidence="8">
    <location>
        <begin position="20"/>
        <end position="31"/>
    </location>
</feature>
<feature type="domain" description="PIK helical" evidence="10">
    <location>
        <begin position="973"/>
        <end position="1150"/>
    </location>
</feature>
<dbReference type="PROSITE" id="PS00916">
    <property type="entry name" value="PI3_4_KINASE_2"/>
    <property type="match status" value="1"/>
</dbReference>
<feature type="domain" description="C2 PI3K-type" evidence="12">
    <location>
        <begin position="748"/>
        <end position="928"/>
    </location>
</feature>
<dbReference type="PANTHER" id="PTHR10048:SF117">
    <property type="entry name" value="PHOSPHATIDYLINOSITOL 3-KINASE 2"/>
    <property type="match status" value="1"/>
</dbReference>
<dbReference type="FunFam" id="1.10.1070.11:FF:000001">
    <property type="entry name" value="Phosphatidylinositol 4,5-bisphosphate 3-kinase catalytic subunit"/>
    <property type="match status" value="1"/>
</dbReference>
<dbReference type="GO" id="GO:0005737">
    <property type="term" value="C:cytoplasm"/>
    <property type="evidence" value="ECO:0007669"/>
    <property type="project" value="TreeGrafter"/>
</dbReference>
<dbReference type="Proteomes" id="UP000076078">
    <property type="component" value="Unassembled WGS sequence"/>
</dbReference>
<comment type="similarity">
    <text evidence="7">Belongs to the PI3/PI4-kinase family.</text>
</comment>
<feature type="region of interest" description="Disordered" evidence="8">
    <location>
        <begin position="938"/>
        <end position="976"/>
    </location>
</feature>
<dbReference type="SMART" id="SM00145">
    <property type="entry name" value="PI3Ka"/>
    <property type="match status" value="1"/>
</dbReference>
<dbReference type="EC" id="2.7.1.137" evidence="2"/>
<sequence>MSVNQPIISPLSLSNENIKTSSNSTQQQQATPINGLATAATNSSNSGTASSVGNLKKVSDLISTFSHKPMSSIHQQYSPSDLRSTIEKEKSSLPSGSTKYLTTTFEVDSSSSNSTTKKMTTTVSMSASSSPPLTDTNSSPNIQSTQSSNNSNSGNSDKNTMELLDLICNLPTPGLSAPSSSNSTPNKQSPTSQSPSNNISLSKSNPTIATTTATTNTPSTPSTPSNSTAVNSIKKSVSLNTSTDQQQLTPDKSNPVKKQQSMLNVSYIKKVDGGLMMPSSQAGDLSSPRVIRTPNSPNLSSFITPNNIPLVVKKTSTDRSNWKSTIIQGKEDNIKVYFDSIPGKKIIQKFSIDLTPLEIKTKIFEELGQEFISLMDSYELRAVSLNICINNETLPLRRQLLMQACNISRIFPKFQLVPKMNGPDAQLPPPETADSLDLKGHIQAELEIFELIGSSFQRTLESAQDEATSFRRDFARFRLESHNQSPSNTKNNIPQLIYVCSEPLPPVIPVKIVLVVILPGASDGQKITKKIDAAPNQSVREVKQQIFKKFTMIDRIHTRDKTADDFLLKVTGLREYILSMQDLGEINAETKQKFNATAANGDFALIDYDHIRLCIGKQQQITLSFTDNSILKQNIEEKKISFIDKILESTDYDNIFNQDDNDSSGNLAADASSQLTSGNRKNSFIYENNSPPLSRSTSNSSLSQDNSMVPSSMSVFLTSNNTNPNGIPQASANSQHLASSKYLPINKVNRLFRVKVVGLRNLNLQSSEEVRKLLDNNKQQASLFIMIEIYYGGELIANPEYSPIIPINAQTTMTLDNVDFPDWEKDVWTPFNISIRNLPRAARACFTVFLSTINPSEPPPNDEMEEYIQKYSIPVGWSNCQLIDHRGHLRTGPVAFKLWQDGSRANPIGTCVDNLAAKTPFILLIEFESFIKPIVFQQQQQHQQQQQQQQSPSSPSSPQNNTQEQNEAESPSIKSTKLLEPNDAKRLHSLMQSDPLVKLTPEDKKLIYNYRHIYKMKPKSLAKFLMSVNWVETEQMNEAYKQITEWSPLKPVQALELLDAKFPDEFIRTFAINTIDSFTDSEFSDFLLQLTQVLKYEPYHNNRLTKILIQRALSNTSRIGHFFFWFLKSEMHTPEIEERYGLLLEGYLRSCGSHRNDLLKQNQVIKSLYQVAMAVKEKGSASERKKVLLDGLSKIKFPETFQLPLDPRWEAKGLILEKCKYMDSKKLPLWLVFENAEMNANPLTVIFKAGDDLRQDILTLQVLRIMDKFWKNHGMDLRLQPYKCIATGDGIGMIEVVLNANTIGNINKDAGGTGALLEDKTLVNWLKEYNKTEQEFNKAVENFILSCAGYVVATYVMGIGDRHSDNIMITKYGHLFHIDFGHFLGNYKKKYGFKRERAPFIFTPQYMAIVGGKDSQNFKTFVDTCCKAYNILRKNTDLFINLFQLMLSTGIPELQCAEDIDYLRKALAPDLKDEEAAEEFTKNIIIALNTKTVLLNDLFHNWAH</sequence>
<dbReference type="CDD" id="cd00891">
    <property type="entry name" value="PI3Kc"/>
    <property type="match status" value="1"/>
</dbReference>
<gene>
    <name evidence="13" type="ORF">DLAC_08642</name>
</gene>
<feature type="compositionally biased region" description="Low complexity" evidence="8">
    <location>
        <begin position="938"/>
        <end position="959"/>
    </location>
</feature>